<sequence length="97" mass="11020">MKITLLCDHTSAELQHIPYEALINWAIYNKVQDYILHDPKPVKGIFVAGLVGVVDERSSKYAHEVALSQQEISFEEQLGKPNKLLTEEMLAKITKQI</sequence>
<organism evidence="1 2">
    <name type="scientific">Candidatus Dojkabacteria bacterium</name>
    <dbReference type="NCBI Taxonomy" id="2099670"/>
    <lineage>
        <taxon>Bacteria</taxon>
        <taxon>Candidatus Dojkabacteria</taxon>
    </lineage>
</organism>
<comment type="caution">
    <text evidence="1">The sequence shown here is derived from an EMBL/GenBank/DDBJ whole genome shotgun (WGS) entry which is preliminary data.</text>
</comment>
<reference evidence="1 2" key="1">
    <citation type="submission" date="2018-09" db="EMBL/GenBank/DDBJ databases">
        <title>Metagenome Assembled Genomes from an Advanced Water Purification Facility.</title>
        <authorList>
            <person name="Stamps B.W."/>
            <person name="Spear J.R."/>
        </authorList>
    </citation>
    <scope>NUCLEOTIDE SEQUENCE [LARGE SCALE GENOMIC DNA]</scope>
    <source>
        <strain evidence="1">Bin_63_2</strain>
    </source>
</reference>
<evidence type="ECO:0000313" key="1">
    <source>
        <dbReference type="EMBL" id="TXG78397.1"/>
    </source>
</evidence>
<evidence type="ECO:0000313" key="2">
    <source>
        <dbReference type="Proteomes" id="UP000321026"/>
    </source>
</evidence>
<dbReference type="Proteomes" id="UP000321026">
    <property type="component" value="Unassembled WGS sequence"/>
</dbReference>
<gene>
    <name evidence="1" type="ORF">E6Q11_01115</name>
</gene>
<name>A0A5C7JA91_9BACT</name>
<accession>A0A5C7JA91</accession>
<proteinExistence type="predicted"/>
<protein>
    <submittedName>
        <fullName evidence="1">Uncharacterized protein</fullName>
    </submittedName>
</protein>
<dbReference type="AlphaFoldDB" id="A0A5C7JA91"/>
<dbReference type="EMBL" id="SSDS01000017">
    <property type="protein sequence ID" value="TXG78397.1"/>
    <property type="molecule type" value="Genomic_DNA"/>
</dbReference>